<dbReference type="InterPro" id="IPR006765">
    <property type="entry name" value="Polyketide_synth_cyclase"/>
</dbReference>
<evidence type="ECO:0000313" key="2">
    <source>
        <dbReference type="Proteomes" id="UP001595858"/>
    </source>
</evidence>
<accession>A0ABV9SIT5</accession>
<dbReference type="SUPFAM" id="SSF54909">
    <property type="entry name" value="Dimeric alpha+beta barrel"/>
    <property type="match status" value="1"/>
</dbReference>
<keyword evidence="2" id="KW-1185">Reference proteome</keyword>
<protein>
    <submittedName>
        <fullName evidence="1">TcmI family type II polyketide cyclase</fullName>
    </submittedName>
</protein>
<comment type="caution">
    <text evidence="1">The sequence shown here is derived from an EMBL/GenBank/DDBJ whole genome shotgun (WGS) entry which is preliminary data.</text>
</comment>
<gene>
    <name evidence="1" type="ORF">ACFPCZ_01780</name>
</gene>
<organism evidence="1 2">
    <name type="scientific">Streptomonospora arabica</name>
    <dbReference type="NCBI Taxonomy" id="412417"/>
    <lineage>
        <taxon>Bacteria</taxon>
        <taxon>Bacillati</taxon>
        <taxon>Actinomycetota</taxon>
        <taxon>Actinomycetes</taxon>
        <taxon>Streptosporangiales</taxon>
        <taxon>Nocardiopsidaceae</taxon>
        <taxon>Streptomonospora</taxon>
    </lineage>
</organism>
<dbReference type="InterPro" id="IPR011008">
    <property type="entry name" value="Dimeric_a/b-barrel"/>
</dbReference>
<dbReference type="Gene3D" id="3.30.70.1090">
    <property type="entry name" value="Dimeric alpha+beta barrel"/>
    <property type="match status" value="1"/>
</dbReference>
<dbReference type="RefSeq" id="WP_344144239.1">
    <property type="nucleotide sequence ID" value="NZ_BAAAQI010000009.1"/>
</dbReference>
<evidence type="ECO:0000313" key="1">
    <source>
        <dbReference type="EMBL" id="MFC4865350.1"/>
    </source>
</evidence>
<name>A0ABV9SIT5_9ACTN</name>
<dbReference type="Proteomes" id="UP001595858">
    <property type="component" value="Unassembled WGS sequence"/>
</dbReference>
<dbReference type="InterPro" id="IPR038474">
    <property type="entry name" value="Polyketide_synth_cyclase_sf"/>
</dbReference>
<reference evidence="2" key="1">
    <citation type="journal article" date="2019" name="Int. J. Syst. Evol. Microbiol.">
        <title>The Global Catalogue of Microorganisms (GCM) 10K type strain sequencing project: providing services to taxonomists for standard genome sequencing and annotation.</title>
        <authorList>
            <consortium name="The Broad Institute Genomics Platform"/>
            <consortium name="The Broad Institute Genome Sequencing Center for Infectious Disease"/>
            <person name="Wu L."/>
            <person name="Ma J."/>
        </authorList>
    </citation>
    <scope>NUCLEOTIDE SEQUENCE [LARGE SCALE GENOMIC DNA]</scope>
    <source>
        <strain evidence="2">CGMCC 4.7304</strain>
    </source>
</reference>
<proteinExistence type="predicted"/>
<sequence length="113" mass="13169">MTREDIMGDRILMVSRMDPDNADTVARLFAEHDRSDLPRRVGVSSRTLFHYQGLTMHLIQAEHDIRESVLALHREPAFREVNEQLAPYMSPIVSDWRGVGDSQAMEFYHRSWV</sequence>
<dbReference type="Pfam" id="PF04673">
    <property type="entry name" value="Cyclase_polyket"/>
    <property type="match status" value="1"/>
</dbReference>
<dbReference type="EMBL" id="JBHSIY010000002">
    <property type="protein sequence ID" value="MFC4865350.1"/>
    <property type="molecule type" value="Genomic_DNA"/>
</dbReference>